<dbReference type="Proteomes" id="UP000198984">
    <property type="component" value="Unassembled WGS sequence"/>
</dbReference>
<dbReference type="OrthoDB" id="5570459at2"/>
<gene>
    <name evidence="2" type="ORF">SAMN04488505_102321</name>
</gene>
<sequence length="98" mass="10830">MSKLKSVTPKQNTFSKTQSALCFKLYALSSFYMLSPLSSKKMAVQINEVIIKAVVDPRPDTRSTGSTNPPECPPAAAGNSENELAEKILEILREKKER</sequence>
<dbReference type="RefSeq" id="WP_089909354.1">
    <property type="nucleotide sequence ID" value="NZ_FOBB01000002.1"/>
</dbReference>
<dbReference type="Pfam" id="PF19265">
    <property type="entry name" value="DUF5908"/>
    <property type="match status" value="1"/>
</dbReference>
<proteinExistence type="predicted"/>
<reference evidence="2 3" key="1">
    <citation type="submission" date="2016-10" db="EMBL/GenBank/DDBJ databases">
        <authorList>
            <person name="de Groot N.N."/>
        </authorList>
    </citation>
    <scope>NUCLEOTIDE SEQUENCE [LARGE SCALE GENOMIC DNA]</scope>
    <source>
        <strain evidence="2 3">DSM 21039</strain>
    </source>
</reference>
<dbReference type="AlphaFoldDB" id="A0A1H7QF42"/>
<name>A0A1H7QF42_9BACT</name>
<evidence type="ECO:0000313" key="3">
    <source>
        <dbReference type="Proteomes" id="UP000198984"/>
    </source>
</evidence>
<dbReference type="InterPro" id="IPR045459">
    <property type="entry name" value="DUF5908"/>
</dbReference>
<evidence type="ECO:0000313" key="2">
    <source>
        <dbReference type="EMBL" id="SEL46125.1"/>
    </source>
</evidence>
<organism evidence="2 3">
    <name type="scientific">Chitinophaga rupis</name>
    <dbReference type="NCBI Taxonomy" id="573321"/>
    <lineage>
        <taxon>Bacteria</taxon>
        <taxon>Pseudomonadati</taxon>
        <taxon>Bacteroidota</taxon>
        <taxon>Chitinophagia</taxon>
        <taxon>Chitinophagales</taxon>
        <taxon>Chitinophagaceae</taxon>
        <taxon>Chitinophaga</taxon>
    </lineage>
</organism>
<keyword evidence="3" id="KW-1185">Reference proteome</keyword>
<feature type="region of interest" description="Disordered" evidence="1">
    <location>
        <begin position="57"/>
        <end position="83"/>
    </location>
</feature>
<dbReference type="STRING" id="573321.SAMN04488505_102321"/>
<protein>
    <submittedName>
        <fullName evidence="2">Uncharacterized protein</fullName>
    </submittedName>
</protein>
<dbReference type="EMBL" id="FOBB01000002">
    <property type="protein sequence ID" value="SEL46125.1"/>
    <property type="molecule type" value="Genomic_DNA"/>
</dbReference>
<evidence type="ECO:0000256" key="1">
    <source>
        <dbReference type="SAM" id="MobiDB-lite"/>
    </source>
</evidence>
<accession>A0A1H7QF42</accession>